<evidence type="ECO:0000313" key="4">
    <source>
        <dbReference type="Proteomes" id="UP000809440"/>
    </source>
</evidence>
<dbReference type="EMBL" id="JAFBXE010000006">
    <property type="protein sequence ID" value="MBM2412944.1"/>
    <property type="molecule type" value="Genomic_DNA"/>
</dbReference>
<gene>
    <name evidence="1" type="ORF">JQX41_11565</name>
    <name evidence="2" type="ORF">JQX48_11570</name>
</gene>
<proteinExistence type="predicted"/>
<accession>A0A9Q2S242</accession>
<organism evidence="1 3">
    <name type="scientific">Marivita cryptomonadis</name>
    <dbReference type="NCBI Taxonomy" id="505252"/>
    <lineage>
        <taxon>Bacteria</taxon>
        <taxon>Pseudomonadati</taxon>
        <taxon>Pseudomonadota</taxon>
        <taxon>Alphaproteobacteria</taxon>
        <taxon>Rhodobacterales</taxon>
        <taxon>Roseobacteraceae</taxon>
        <taxon>Marivita</taxon>
    </lineage>
</organism>
<dbReference type="AlphaFoldDB" id="A0A9Q2S242"/>
<name>A0A9Q2S242_9RHOB</name>
<evidence type="ECO:0000313" key="3">
    <source>
        <dbReference type="Proteomes" id="UP000755667"/>
    </source>
</evidence>
<dbReference type="RefSeq" id="WP_085627595.1">
    <property type="nucleotide sequence ID" value="NZ_JAFBWY010000006.1"/>
</dbReference>
<evidence type="ECO:0000313" key="1">
    <source>
        <dbReference type="EMBL" id="MBM2412944.1"/>
    </source>
</evidence>
<evidence type="ECO:0000313" key="2">
    <source>
        <dbReference type="EMBL" id="MBM2417612.1"/>
    </source>
</evidence>
<protein>
    <submittedName>
        <fullName evidence="1">Uncharacterized protein</fullName>
    </submittedName>
</protein>
<sequence>MGVLKTLAYAASFTCLATTAAKPDEDLLRRVTDCVGRLSAQIEHHWLLSDKPTEEIEIQRAHLVDILDALVTPNSATQILSKRIDAKMAHATLLTQAAFSEDERRAAWAEKRAKQELLQCGTILLQPSRESVAIAGSTHVSKIESVNQGAWQASQ</sequence>
<dbReference type="Proteomes" id="UP000809440">
    <property type="component" value="Unassembled WGS sequence"/>
</dbReference>
<dbReference type="Proteomes" id="UP000755667">
    <property type="component" value="Unassembled WGS sequence"/>
</dbReference>
<dbReference type="EMBL" id="JAFBXF010000006">
    <property type="protein sequence ID" value="MBM2417612.1"/>
    <property type="molecule type" value="Genomic_DNA"/>
</dbReference>
<reference evidence="1 4" key="1">
    <citation type="submission" date="2021-01" db="EMBL/GenBank/DDBJ databases">
        <title>Diatom-associated Roseobacters Show Island Model of Population Structure.</title>
        <authorList>
            <person name="Qu L."/>
            <person name="Feng X."/>
            <person name="Chen Y."/>
            <person name="Li L."/>
            <person name="Wang X."/>
            <person name="Hu Z."/>
            <person name="Wang H."/>
            <person name="Luo H."/>
        </authorList>
    </citation>
    <scope>NUCLEOTIDE SEQUENCE</scope>
    <source>
        <strain evidence="2 4">CC28-63</strain>
        <strain evidence="1">CC28-69</strain>
    </source>
</reference>
<keyword evidence="4" id="KW-1185">Reference proteome</keyword>
<comment type="caution">
    <text evidence="1">The sequence shown here is derived from an EMBL/GenBank/DDBJ whole genome shotgun (WGS) entry which is preliminary data.</text>
</comment>